<feature type="compositionally biased region" description="Basic and acidic residues" evidence="5">
    <location>
        <begin position="69"/>
        <end position="81"/>
    </location>
</feature>
<keyword evidence="4 6" id="KW-0472">Membrane</keyword>
<accession>A0AA38GW99</accession>
<dbReference type="Gene3D" id="2.60.120.260">
    <property type="entry name" value="Galactose-binding domain-like"/>
    <property type="match status" value="1"/>
</dbReference>
<protein>
    <recommendedName>
        <fullName evidence="7">SUN domain-containing protein</fullName>
    </recommendedName>
</protein>
<keyword evidence="9" id="KW-1185">Reference proteome</keyword>
<feature type="non-terminal residue" evidence="8">
    <location>
        <position position="680"/>
    </location>
</feature>
<evidence type="ECO:0000256" key="4">
    <source>
        <dbReference type="ARBA" id="ARBA00023136"/>
    </source>
</evidence>
<dbReference type="AlphaFoldDB" id="A0AA38GW99"/>
<evidence type="ECO:0000313" key="8">
    <source>
        <dbReference type="EMBL" id="KAH9330601.1"/>
    </source>
</evidence>
<feature type="region of interest" description="Disordered" evidence="5">
    <location>
        <begin position="466"/>
        <end position="487"/>
    </location>
</feature>
<evidence type="ECO:0000256" key="3">
    <source>
        <dbReference type="ARBA" id="ARBA00022989"/>
    </source>
</evidence>
<keyword evidence="3 6" id="KW-1133">Transmembrane helix</keyword>
<evidence type="ECO:0000259" key="7">
    <source>
        <dbReference type="PROSITE" id="PS51469"/>
    </source>
</evidence>
<dbReference type="OMA" id="DSWKSHI"/>
<feature type="transmembrane region" description="Helical" evidence="6">
    <location>
        <begin position="623"/>
        <end position="642"/>
    </location>
</feature>
<comment type="caution">
    <text evidence="8">The sequence shown here is derived from an EMBL/GenBank/DDBJ whole genome shotgun (WGS) entry which is preliminary data.</text>
</comment>
<keyword evidence="2 6" id="KW-0812">Transmembrane</keyword>
<comment type="subcellular location">
    <subcellularLocation>
        <location evidence="1">Endomembrane system</location>
    </subcellularLocation>
</comment>
<dbReference type="PANTHER" id="PTHR12953">
    <property type="entry name" value="MEMBRANE PROTEIN CH1 RELATED"/>
    <property type="match status" value="1"/>
</dbReference>
<reference evidence="8 9" key="1">
    <citation type="journal article" date="2021" name="Nat. Plants">
        <title>The Taxus genome provides insights into paclitaxel biosynthesis.</title>
        <authorList>
            <person name="Xiong X."/>
            <person name="Gou J."/>
            <person name="Liao Q."/>
            <person name="Li Y."/>
            <person name="Zhou Q."/>
            <person name="Bi G."/>
            <person name="Li C."/>
            <person name="Du R."/>
            <person name="Wang X."/>
            <person name="Sun T."/>
            <person name="Guo L."/>
            <person name="Liang H."/>
            <person name="Lu P."/>
            <person name="Wu Y."/>
            <person name="Zhang Z."/>
            <person name="Ro D.K."/>
            <person name="Shang Y."/>
            <person name="Huang S."/>
            <person name="Yan J."/>
        </authorList>
    </citation>
    <scope>NUCLEOTIDE SEQUENCE [LARGE SCALE GENOMIC DNA]</scope>
    <source>
        <strain evidence="8">Ta-2019</strain>
    </source>
</reference>
<dbReference type="GO" id="GO:0016020">
    <property type="term" value="C:membrane"/>
    <property type="evidence" value="ECO:0007669"/>
    <property type="project" value="InterPro"/>
</dbReference>
<dbReference type="InterPro" id="IPR045120">
    <property type="entry name" value="Suco/Slp1-like"/>
</dbReference>
<sequence>LDENGEPVEAWEVSLKVHGNELLAVQDEESSKKEGKCCMGPSSDGVENTVDAFTVVNKDVNDGEISSEITDHGKDQSDKQKSLTGSENRPGDDKSNLESEELESSIELVFEDENSSMAKLLNEPLSSGQYLDTFSASEGPAQADILDSLTGLPEVKETQPENCGLDEDKETHPETHDLLEDKEIQTETQRLSEVKETQPEDHRLLGDKETQPEIHKLPGGKEIQSETNRLSRVTPVGLDEFKRKSCNDKNRATSHPQGVITHRLEPGGGEYNYAAASKGAKILSHNREAKGIQNILDRDKDKYLRNPCSAEDKFVVIELSEETLVDTIVIADFEHYSSKLKQFELLSSLVYPTDDWVLLGNFFPDNVKHAQRFTLEEPKWARYLKLRFLSHYGTEFFCTLSKVEVFGVDAIERMLEDLISVGEHSLKTDELLADQPPTAATPVENDRKVARDDELDLLFDDKEMARTSDEKETEFKEKSDTPKSKEELKVNSAELKIEAIQQQGGRMGGDTVLKILMQKVRSLELNLSVLERYLEELNLRYATLFSDFDKELAENTQLLRQIRTELNDLQSHKKIMEEEMLEYRSWRSTISSELNELAAENKFLRSEIQNNHLRLQHVDNKELVVLVVSFIFGCLAILKLALDQIVTVFRLCKVERACKPSLAWVLLLLSSCVVAFILSL</sequence>
<dbReference type="Proteomes" id="UP000824469">
    <property type="component" value="Unassembled WGS sequence"/>
</dbReference>
<evidence type="ECO:0000256" key="1">
    <source>
        <dbReference type="ARBA" id="ARBA00004308"/>
    </source>
</evidence>
<dbReference type="GO" id="GO:0005737">
    <property type="term" value="C:cytoplasm"/>
    <property type="evidence" value="ECO:0007669"/>
    <property type="project" value="TreeGrafter"/>
</dbReference>
<dbReference type="GO" id="GO:0034975">
    <property type="term" value="P:protein folding in endoplasmic reticulum"/>
    <property type="evidence" value="ECO:0007669"/>
    <property type="project" value="TreeGrafter"/>
</dbReference>
<organism evidence="8 9">
    <name type="scientific">Taxus chinensis</name>
    <name type="common">Chinese yew</name>
    <name type="synonym">Taxus wallichiana var. chinensis</name>
    <dbReference type="NCBI Taxonomy" id="29808"/>
    <lineage>
        <taxon>Eukaryota</taxon>
        <taxon>Viridiplantae</taxon>
        <taxon>Streptophyta</taxon>
        <taxon>Embryophyta</taxon>
        <taxon>Tracheophyta</taxon>
        <taxon>Spermatophyta</taxon>
        <taxon>Pinopsida</taxon>
        <taxon>Pinidae</taxon>
        <taxon>Conifers II</taxon>
        <taxon>Cupressales</taxon>
        <taxon>Taxaceae</taxon>
        <taxon>Taxus</taxon>
    </lineage>
</organism>
<feature type="domain" description="SUN" evidence="7">
    <location>
        <begin position="251"/>
        <end position="410"/>
    </location>
</feature>
<dbReference type="InterPro" id="IPR008979">
    <property type="entry name" value="Galactose-bd-like_sf"/>
</dbReference>
<feature type="transmembrane region" description="Helical" evidence="6">
    <location>
        <begin position="662"/>
        <end position="679"/>
    </location>
</feature>
<dbReference type="Pfam" id="PF07738">
    <property type="entry name" value="Sad1_UNC"/>
    <property type="match status" value="1"/>
</dbReference>
<evidence type="ECO:0000313" key="9">
    <source>
        <dbReference type="Proteomes" id="UP000824469"/>
    </source>
</evidence>
<dbReference type="PANTHER" id="PTHR12953:SF0">
    <property type="entry name" value="SUN DOMAIN-CONTAINING OSSIFICATION FACTOR"/>
    <property type="match status" value="1"/>
</dbReference>
<evidence type="ECO:0000256" key="2">
    <source>
        <dbReference type="ARBA" id="ARBA00022692"/>
    </source>
</evidence>
<feature type="region of interest" description="Disordered" evidence="5">
    <location>
        <begin position="26"/>
        <end position="103"/>
    </location>
</feature>
<dbReference type="InterPro" id="IPR012919">
    <property type="entry name" value="SUN_dom"/>
</dbReference>
<dbReference type="EMBL" id="JAHRHJ020000001">
    <property type="protein sequence ID" value="KAH9330601.1"/>
    <property type="molecule type" value="Genomic_DNA"/>
</dbReference>
<gene>
    <name evidence="8" type="ORF">KI387_002709</name>
</gene>
<dbReference type="SUPFAM" id="SSF49785">
    <property type="entry name" value="Galactose-binding domain-like"/>
    <property type="match status" value="1"/>
</dbReference>
<evidence type="ECO:0000256" key="5">
    <source>
        <dbReference type="SAM" id="MobiDB-lite"/>
    </source>
</evidence>
<evidence type="ECO:0000256" key="6">
    <source>
        <dbReference type="SAM" id="Phobius"/>
    </source>
</evidence>
<dbReference type="PROSITE" id="PS51469">
    <property type="entry name" value="SUN"/>
    <property type="match status" value="1"/>
</dbReference>
<dbReference type="GO" id="GO:0012505">
    <property type="term" value="C:endomembrane system"/>
    <property type="evidence" value="ECO:0007669"/>
    <property type="project" value="UniProtKB-SubCell"/>
</dbReference>
<name>A0AA38GW99_TAXCH</name>
<proteinExistence type="predicted"/>